<dbReference type="AlphaFoldDB" id="A0A0F9G348"/>
<reference evidence="2" key="1">
    <citation type="journal article" date="2015" name="Nature">
        <title>Complex archaea that bridge the gap between prokaryotes and eukaryotes.</title>
        <authorList>
            <person name="Spang A."/>
            <person name="Saw J.H."/>
            <person name="Jorgensen S.L."/>
            <person name="Zaremba-Niedzwiedzka K."/>
            <person name="Martijn J."/>
            <person name="Lind A.E."/>
            <person name="van Eijk R."/>
            <person name="Schleper C."/>
            <person name="Guy L."/>
            <person name="Ettema T.J."/>
        </authorList>
    </citation>
    <scope>NUCLEOTIDE SEQUENCE</scope>
</reference>
<proteinExistence type="predicted"/>
<dbReference type="Pfam" id="PF00037">
    <property type="entry name" value="Fer4"/>
    <property type="match status" value="1"/>
</dbReference>
<sequence>MPILGGSLTIIKSEPISKEDAIKMVKEAEDYGLVHKVFHIRQNPELEEQTICNCCNCCCQIFQTYNRGIFPFYTLTSYIANVDNEKCKDCGICVEKCPI</sequence>
<dbReference type="SUPFAM" id="SSF54862">
    <property type="entry name" value="4Fe-4S ferredoxins"/>
    <property type="match status" value="1"/>
</dbReference>
<name>A0A0F9G348_9ZZZZ</name>
<dbReference type="PROSITE" id="PS51379">
    <property type="entry name" value="4FE4S_FER_2"/>
    <property type="match status" value="1"/>
</dbReference>
<dbReference type="InterPro" id="IPR017896">
    <property type="entry name" value="4Fe4S_Fe-S-bd"/>
</dbReference>
<protein>
    <recommendedName>
        <fullName evidence="1">4Fe-4S ferredoxin-type domain-containing protein</fullName>
    </recommendedName>
</protein>
<comment type="caution">
    <text evidence="2">The sequence shown here is derived from an EMBL/GenBank/DDBJ whole genome shotgun (WGS) entry which is preliminary data.</text>
</comment>
<evidence type="ECO:0000313" key="2">
    <source>
        <dbReference type="EMBL" id="KKL93113.1"/>
    </source>
</evidence>
<accession>A0A0F9G348</accession>
<gene>
    <name evidence="2" type="ORF">LCGC14_1877930</name>
</gene>
<dbReference type="InterPro" id="IPR017900">
    <property type="entry name" value="4Fe4S_Fe_S_CS"/>
</dbReference>
<organism evidence="2">
    <name type="scientific">marine sediment metagenome</name>
    <dbReference type="NCBI Taxonomy" id="412755"/>
    <lineage>
        <taxon>unclassified sequences</taxon>
        <taxon>metagenomes</taxon>
        <taxon>ecological metagenomes</taxon>
    </lineage>
</organism>
<evidence type="ECO:0000259" key="1">
    <source>
        <dbReference type="PROSITE" id="PS51379"/>
    </source>
</evidence>
<dbReference type="EMBL" id="LAZR01019280">
    <property type="protein sequence ID" value="KKL93113.1"/>
    <property type="molecule type" value="Genomic_DNA"/>
</dbReference>
<feature type="domain" description="4Fe-4S ferredoxin-type" evidence="1">
    <location>
        <begin position="78"/>
        <end position="99"/>
    </location>
</feature>
<dbReference type="PROSITE" id="PS00198">
    <property type="entry name" value="4FE4S_FER_1"/>
    <property type="match status" value="1"/>
</dbReference>